<evidence type="ECO:0000259" key="6">
    <source>
        <dbReference type="PROSITE" id="PS51352"/>
    </source>
</evidence>
<dbReference type="Gene3D" id="3.40.30.10">
    <property type="entry name" value="Glutaredoxin"/>
    <property type="match status" value="1"/>
</dbReference>
<feature type="domain" description="Thioredoxin" evidence="6">
    <location>
        <begin position="328"/>
        <end position="468"/>
    </location>
</feature>
<dbReference type="GO" id="GO:0016491">
    <property type="term" value="F:oxidoreductase activity"/>
    <property type="evidence" value="ECO:0007669"/>
    <property type="project" value="InterPro"/>
</dbReference>
<accession>A0A939EX76</accession>
<dbReference type="InterPro" id="IPR000866">
    <property type="entry name" value="AhpC/TSA"/>
</dbReference>
<feature type="chain" id="PRO_5036736761" evidence="5">
    <location>
        <begin position="21"/>
        <end position="468"/>
    </location>
</feature>
<dbReference type="AlphaFoldDB" id="A0A939EX76"/>
<dbReference type="PANTHER" id="PTHR42852:SF6">
    <property type="entry name" value="THIOL:DISULFIDE INTERCHANGE PROTEIN DSBE"/>
    <property type="match status" value="1"/>
</dbReference>
<evidence type="ECO:0000256" key="5">
    <source>
        <dbReference type="SAM" id="SignalP"/>
    </source>
</evidence>
<dbReference type="RefSeq" id="WP_206984756.1">
    <property type="nucleotide sequence ID" value="NZ_JAFLQZ010000007.1"/>
</dbReference>
<dbReference type="GO" id="GO:0016209">
    <property type="term" value="F:antioxidant activity"/>
    <property type="evidence" value="ECO:0007669"/>
    <property type="project" value="InterPro"/>
</dbReference>
<reference evidence="7" key="1">
    <citation type="submission" date="2021-03" db="EMBL/GenBank/DDBJ databases">
        <authorList>
            <person name="Kim M.K."/>
        </authorList>
    </citation>
    <scope>NUCLEOTIDE SEQUENCE</scope>
    <source>
        <strain evidence="7">BT186</strain>
    </source>
</reference>
<keyword evidence="3" id="KW-1015">Disulfide bond</keyword>
<dbReference type="Proteomes" id="UP000664144">
    <property type="component" value="Unassembled WGS sequence"/>
</dbReference>
<evidence type="ECO:0000313" key="8">
    <source>
        <dbReference type="Proteomes" id="UP000664144"/>
    </source>
</evidence>
<comment type="subcellular location">
    <subcellularLocation>
        <location evidence="1">Cell envelope</location>
    </subcellularLocation>
</comment>
<keyword evidence="8" id="KW-1185">Reference proteome</keyword>
<dbReference type="PROSITE" id="PS51352">
    <property type="entry name" value="THIOREDOXIN_2"/>
    <property type="match status" value="1"/>
</dbReference>
<protein>
    <submittedName>
        <fullName evidence="7">AhpC/TSA family protein</fullName>
    </submittedName>
</protein>
<dbReference type="GO" id="GO:0030313">
    <property type="term" value="C:cell envelope"/>
    <property type="evidence" value="ECO:0007669"/>
    <property type="project" value="UniProtKB-SubCell"/>
</dbReference>
<proteinExistence type="predicted"/>
<dbReference type="InterPro" id="IPR013766">
    <property type="entry name" value="Thioredoxin_domain"/>
</dbReference>
<dbReference type="InterPro" id="IPR025380">
    <property type="entry name" value="DUF4369"/>
</dbReference>
<dbReference type="SUPFAM" id="SSF52833">
    <property type="entry name" value="Thioredoxin-like"/>
    <property type="match status" value="1"/>
</dbReference>
<sequence>MRTYLLGLLLLLGFSVSAQQATSFTLKGTIGKLNPPAKIFLLQDGIFHQSATLHNGAFELTGTVDNPMSTMVLLAHNGKLADAMRSPAIDRAFFFLGPEVAVFTSPDSLKNAREHRRLLDALQPINDKLEALEAQYPEAPELQPTEVTKRLDAQKKVLIQEQLRQLKTHIKANPGSPVSLYMLELIGGPIPQYAEVAPLYAALTPTIRNSPDGRVYNDRLQIIKAATRGTQLPNDPAVVAAVEKYDKAQSAILDKKREQLREAHRNELIAFVKANPSSYESLEALKEAAGPVPDYTEIMALYSTLAPSVKSTTEGKAYGEMLESLKDVSVGAKAPDFTQKTPDGRIVSLADYRGKYVLVDFWASWCGPCRAENPNMTKVYNEYKNRNFDILSVSLDDEKGRGKWLKAIQDDQLAWTQVSDLKGMDSEVAVRYHVRAIPQNFLIDPNGKIIATNLRGDALQAAVARHIK</sequence>
<dbReference type="PANTHER" id="PTHR42852">
    <property type="entry name" value="THIOL:DISULFIDE INTERCHANGE PROTEIN DSBE"/>
    <property type="match status" value="1"/>
</dbReference>
<dbReference type="CDD" id="cd02966">
    <property type="entry name" value="TlpA_like_family"/>
    <property type="match status" value="1"/>
</dbReference>
<evidence type="ECO:0000256" key="4">
    <source>
        <dbReference type="ARBA" id="ARBA00023284"/>
    </source>
</evidence>
<keyword evidence="2" id="KW-0201">Cytochrome c-type biogenesis</keyword>
<gene>
    <name evidence="7" type="ORF">J0X19_12820</name>
</gene>
<evidence type="ECO:0000256" key="2">
    <source>
        <dbReference type="ARBA" id="ARBA00022748"/>
    </source>
</evidence>
<dbReference type="InterPro" id="IPR050553">
    <property type="entry name" value="Thioredoxin_ResA/DsbE_sf"/>
</dbReference>
<comment type="caution">
    <text evidence="7">The sequence shown here is derived from an EMBL/GenBank/DDBJ whole genome shotgun (WGS) entry which is preliminary data.</text>
</comment>
<dbReference type="Pfam" id="PF14289">
    <property type="entry name" value="DUF4369"/>
    <property type="match status" value="1"/>
</dbReference>
<evidence type="ECO:0000256" key="3">
    <source>
        <dbReference type="ARBA" id="ARBA00023157"/>
    </source>
</evidence>
<evidence type="ECO:0000313" key="7">
    <source>
        <dbReference type="EMBL" id="MBO0358832.1"/>
    </source>
</evidence>
<dbReference type="EMBL" id="JAFLQZ010000007">
    <property type="protein sequence ID" value="MBO0358832.1"/>
    <property type="molecule type" value="Genomic_DNA"/>
</dbReference>
<keyword evidence="4" id="KW-0676">Redox-active center</keyword>
<dbReference type="InterPro" id="IPR036249">
    <property type="entry name" value="Thioredoxin-like_sf"/>
</dbReference>
<dbReference type="Pfam" id="PF00578">
    <property type="entry name" value="AhpC-TSA"/>
    <property type="match status" value="1"/>
</dbReference>
<keyword evidence="5" id="KW-0732">Signal</keyword>
<dbReference type="InterPro" id="IPR017937">
    <property type="entry name" value="Thioredoxin_CS"/>
</dbReference>
<dbReference type="PROSITE" id="PS00194">
    <property type="entry name" value="THIOREDOXIN_1"/>
    <property type="match status" value="1"/>
</dbReference>
<evidence type="ECO:0000256" key="1">
    <source>
        <dbReference type="ARBA" id="ARBA00004196"/>
    </source>
</evidence>
<name>A0A939EX76_9BACT</name>
<feature type="signal peptide" evidence="5">
    <location>
        <begin position="1"/>
        <end position="20"/>
    </location>
</feature>
<dbReference type="GO" id="GO:0017004">
    <property type="term" value="P:cytochrome complex assembly"/>
    <property type="evidence" value="ECO:0007669"/>
    <property type="project" value="UniProtKB-KW"/>
</dbReference>
<organism evidence="7 8">
    <name type="scientific">Hymenobacter telluris</name>
    <dbReference type="NCBI Taxonomy" id="2816474"/>
    <lineage>
        <taxon>Bacteria</taxon>
        <taxon>Pseudomonadati</taxon>
        <taxon>Bacteroidota</taxon>
        <taxon>Cytophagia</taxon>
        <taxon>Cytophagales</taxon>
        <taxon>Hymenobacteraceae</taxon>
        <taxon>Hymenobacter</taxon>
    </lineage>
</organism>